<feature type="binding site" evidence="6">
    <location>
        <position position="158"/>
    </location>
    <ligand>
        <name>Zn(2+)</name>
        <dbReference type="ChEBI" id="CHEBI:29105"/>
    </ligand>
</feature>
<sequence length="195" mass="22176">MAYNKVESYDEKITSGLVKNYKECLELLGEDADREGLLKTPERMAKAMQFLTQGYQMDAREILNGAKFTEAYSEMVIVKDIELYSMCEHHMLPFFGKAHVAYIPNGYITGLSKLARVVDVYARRLQVQERMTHQILDAIQETLQPQGVAVVIEAQHLCMMMRGVSKQNSITTTSAFSGQFQDGTTRSEFMKLINK</sequence>
<protein>
    <recommendedName>
        <fullName evidence="6">GTP cyclohydrolase 1</fullName>
        <ecNumber evidence="6">3.5.4.16</ecNumber>
    </recommendedName>
    <alternativeName>
        <fullName evidence="6">GTP cyclohydrolase I</fullName>
        <shortName evidence="6">GTP-CH-I</shortName>
    </alternativeName>
</protein>
<reference evidence="8 9" key="1">
    <citation type="submission" date="2020-09" db="EMBL/GenBank/DDBJ databases">
        <title>Genome sequences of type strains of Chitinophaga qingshengii and Chitinophaga varians.</title>
        <authorList>
            <person name="Kittiwongwattana C."/>
        </authorList>
    </citation>
    <scope>NUCLEOTIDE SEQUENCE [LARGE SCALE GENOMIC DNA]</scope>
    <source>
        <strain evidence="8 9">JCM 30026</strain>
    </source>
</reference>
<evidence type="ECO:0000256" key="5">
    <source>
        <dbReference type="ARBA" id="ARBA00022801"/>
    </source>
</evidence>
<proteinExistence type="inferred from homology"/>
<keyword evidence="6" id="KW-0342">GTP-binding</keyword>
<keyword evidence="9" id="KW-1185">Reference proteome</keyword>
<dbReference type="SUPFAM" id="SSF55620">
    <property type="entry name" value="Tetrahydrobiopterin biosynthesis enzymes-like"/>
    <property type="match status" value="1"/>
</dbReference>
<evidence type="ECO:0000256" key="3">
    <source>
        <dbReference type="ARBA" id="ARBA00008085"/>
    </source>
</evidence>
<evidence type="ECO:0000256" key="2">
    <source>
        <dbReference type="ARBA" id="ARBA00005080"/>
    </source>
</evidence>
<evidence type="ECO:0000256" key="4">
    <source>
        <dbReference type="ARBA" id="ARBA00022563"/>
    </source>
</evidence>
<organism evidence="8 9">
    <name type="scientific">Chitinophaga qingshengii</name>
    <dbReference type="NCBI Taxonomy" id="1569794"/>
    <lineage>
        <taxon>Bacteria</taxon>
        <taxon>Pseudomonadati</taxon>
        <taxon>Bacteroidota</taxon>
        <taxon>Chitinophagia</taxon>
        <taxon>Chitinophagales</taxon>
        <taxon>Chitinophagaceae</taxon>
        <taxon>Chitinophaga</taxon>
    </lineage>
</organism>
<dbReference type="GO" id="GO:0003934">
    <property type="term" value="F:GTP cyclohydrolase I activity"/>
    <property type="evidence" value="ECO:0007669"/>
    <property type="project" value="UniProtKB-EC"/>
</dbReference>
<dbReference type="NCBIfam" id="TIGR00063">
    <property type="entry name" value="folE"/>
    <property type="match status" value="1"/>
</dbReference>
<feature type="domain" description="GTP cyclohydrolase I" evidence="7">
    <location>
        <begin position="19"/>
        <end position="193"/>
    </location>
</feature>
<dbReference type="PROSITE" id="PS00859">
    <property type="entry name" value="GTP_CYCLOHYDROL_1_1"/>
    <property type="match status" value="1"/>
</dbReference>
<feature type="binding site" evidence="6">
    <location>
        <position position="90"/>
    </location>
    <ligand>
        <name>Zn(2+)</name>
        <dbReference type="ChEBI" id="CHEBI:29105"/>
    </ligand>
</feature>
<gene>
    <name evidence="6 8" type="primary">folE</name>
    <name evidence="8" type="ORF">ICL07_10275</name>
</gene>
<name>A0ABR7TMM3_9BACT</name>
<comment type="pathway">
    <text evidence="2 6">Cofactor biosynthesis; 7,8-dihydroneopterin triphosphate biosynthesis; 7,8-dihydroneopterin triphosphate from GTP: step 1/1.</text>
</comment>
<evidence type="ECO:0000256" key="1">
    <source>
        <dbReference type="ARBA" id="ARBA00001052"/>
    </source>
</evidence>
<evidence type="ECO:0000313" key="8">
    <source>
        <dbReference type="EMBL" id="MBC9930761.1"/>
    </source>
</evidence>
<dbReference type="RefSeq" id="WP_188087815.1">
    <property type="nucleotide sequence ID" value="NZ_JACVFC010000001.1"/>
</dbReference>
<dbReference type="PROSITE" id="PS00860">
    <property type="entry name" value="GTP_CYCLOHYDROL_1_2"/>
    <property type="match status" value="1"/>
</dbReference>
<dbReference type="InterPro" id="IPR043133">
    <property type="entry name" value="GTP-CH-I_C/QueF"/>
</dbReference>
<dbReference type="NCBIfam" id="NF006826">
    <property type="entry name" value="PRK09347.1-3"/>
    <property type="match status" value="1"/>
</dbReference>
<comment type="catalytic activity">
    <reaction evidence="1 6">
        <text>GTP + H2O = 7,8-dihydroneopterin 3'-triphosphate + formate + H(+)</text>
        <dbReference type="Rhea" id="RHEA:17473"/>
        <dbReference type="ChEBI" id="CHEBI:15377"/>
        <dbReference type="ChEBI" id="CHEBI:15378"/>
        <dbReference type="ChEBI" id="CHEBI:15740"/>
        <dbReference type="ChEBI" id="CHEBI:37565"/>
        <dbReference type="ChEBI" id="CHEBI:58462"/>
        <dbReference type="EC" id="3.5.4.16"/>
    </reaction>
</comment>
<comment type="similarity">
    <text evidence="3 6">Belongs to the GTP cyclohydrolase I family.</text>
</comment>
<comment type="subunit">
    <text evidence="6">Homopolymer.</text>
</comment>
<keyword evidence="6" id="KW-0862">Zinc</keyword>
<evidence type="ECO:0000256" key="6">
    <source>
        <dbReference type="HAMAP-Rule" id="MF_00223"/>
    </source>
</evidence>
<dbReference type="InterPro" id="IPR018234">
    <property type="entry name" value="GTP_CycHdrlase_I_CS"/>
</dbReference>
<evidence type="ECO:0000313" key="9">
    <source>
        <dbReference type="Proteomes" id="UP000659124"/>
    </source>
</evidence>
<evidence type="ECO:0000259" key="7">
    <source>
        <dbReference type="Pfam" id="PF01227"/>
    </source>
</evidence>
<dbReference type="InterPro" id="IPR001474">
    <property type="entry name" value="GTP_CycHdrlase_I"/>
</dbReference>
<dbReference type="Proteomes" id="UP000659124">
    <property type="component" value="Unassembled WGS sequence"/>
</dbReference>
<keyword evidence="5 6" id="KW-0378">Hydrolase</keyword>
<dbReference type="PANTHER" id="PTHR11109">
    <property type="entry name" value="GTP CYCLOHYDROLASE I"/>
    <property type="match status" value="1"/>
</dbReference>
<keyword evidence="4 6" id="KW-0554">One-carbon metabolism</keyword>
<dbReference type="InterPro" id="IPR020602">
    <property type="entry name" value="GTP_CycHdrlase_I_dom"/>
</dbReference>
<keyword evidence="6" id="KW-0547">Nucleotide-binding</keyword>
<dbReference type="EC" id="3.5.4.16" evidence="6"/>
<dbReference type="Gene3D" id="3.30.1130.10">
    <property type="match status" value="1"/>
</dbReference>
<dbReference type="EMBL" id="JACVFC010000001">
    <property type="protein sequence ID" value="MBC9930761.1"/>
    <property type="molecule type" value="Genomic_DNA"/>
</dbReference>
<dbReference type="NCBIfam" id="NF006825">
    <property type="entry name" value="PRK09347.1-2"/>
    <property type="match status" value="1"/>
</dbReference>
<feature type="binding site" evidence="6">
    <location>
        <position position="87"/>
    </location>
    <ligand>
        <name>Zn(2+)</name>
        <dbReference type="ChEBI" id="CHEBI:29105"/>
    </ligand>
</feature>
<accession>A0ABR7TMM3</accession>
<dbReference type="HAMAP" id="MF_00223">
    <property type="entry name" value="FolE"/>
    <property type="match status" value="1"/>
</dbReference>
<dbReference type="Pfam" id="PF01227">
    <property type="entry name" value="GTP_cyclohydroI"/>
    <property type="match status" value="1"/>
</dbReference>
<dbReference type="PANTHER" id="PTHR11109:SF7">
    <property type="entry name" value="GTP CYCLOHYDROLASE 1"/>
    <property type="match status" value="1"/>
</dbReference>
<dbReference type="Gene3D" id="1.10.286.10">
    <property type="match status" value="1"/>
</dbReference>
<keyword evidence="6" id="KW-0479">Metal-binding</keyword>
<dbReference type="InterPro" id="IPR043134">
    <property type="entry name" value="GTP-CH-I_N"/>
</dbReference>
<comment type="caution">
    <text evidence="8">The sequence shown here is derived from an EMBL/GenBank/DDBJ whole genome shotgun (WGS) entry which is preliminary data.</text>
</comment>